<evidence type="ECO:0000259" key="3">
    <source>
        <dbReference type="Pfam" id="PF00535"/>
    </source>
</evidence>
<organism evidence="4 5">
    <name type="scientific">Candidatus Eubacterium faecale</name>
    <dbReference type="NCBI Taxonomy" id="2838568"/>
    <lineage>
        <taxon>Bacteria</taxon>
        <taxon>Bacillati</taxon>
        <taxon>Bacillota</taxon>
        <taxon>Clostridia</taxon>
        <taxon>Eubacteriales</taxon>
        <taxon>Eubacteriaceae</taxon>
        <taxon>Eubacterium</taxon>
    </lineage>
</organism>
<keyword evidence="2 4" id="KW-0808">Transferase</keyword>
<dbReference type="PANTHER" id="PTHR22916">
    <property type="entry name" value="GLYCOSYLTRANSFERASE"/>
    <property type="match status" value="1"/>
</dbReference>
<comment type="caution">
    <text evidence="4">The sequence shown here is derived from an EMBL/GenBank/DDBJ whole genome shotgun (WGS) entry which is preliminary data.</text>
</comment>
<dbReference type="GO" id="GO:0016757">
    <property type="term" value="F:glycosyltransferase activity"/>
    <property type="evidence" value="ECO:0007669"/>
    <property type="project" value="UniProtKB-KW"/>
</dbReference>
<dbReference type="Gene3D" id="3.90.550.10">
    <property type="entry name" value="Spore Coat Polysaccharide Biosynthesis Protein SpsA, Chain A"/>
    <property type="match status" value="1"/>
</dbReference>
<evidence type="ECO:0000313" key="5">
    <source>
        <dbReference type="Proteomes" id="UP000823877"/>
    </source>
</evidence>
<protein>
    <submittedName>
        <fullName evidence="4">Glycosyltransferase</fullName>
        <ecNumber evidence="4">2.4.-.-</ecNumber>
    </submittedName>
</protein>
<dbReference type="Proteomes" id="UP000823877">
    <property type="component" value="Unassembled WGS sequence"/>
</dbReference>
<evidence type="ECO:0000256" key="1">
    <source>
        <dbReference type="ARBA" id="ARBA00022676"/>
    </source>
</evidence>
<proteinExistence type="predicted"/>
<dbReference type="AlphaFoldDB" id="A0A9D2MHM2"/>
<dbReference type="InterPro" id="IPR029044">
    <property type="entry name" value="Nucleotide-diphossugar_trans"/>
</dbReference>
<keyword evidence="1 4" id="KW-0328">Glycosyltransferase</keyword>
<dbReference type="PANTHER" id="PTHR22916:SF51">
    <property type="entry name" value="GLYCOSYLTRANSFERASE EPSH-RELATED"/>
    <property type="match status" value="1"/>
</dbReference>
<reference evidence="4" key="2">
    <citation type="submission" date="2021-04" db="EMBL/GenBank/DDBJ databases">
        <authorList>
            <person name="Gilroy R."/>
        </authorList>
    </citation>
    <scope>NUCLEOTIDE SEQUENCE</scope>
    <source>
        <strain evidence="4">CHK188-16595</strain>
    </source>
</reference>
<accession>A0A9D2MHM2</accession>
<sequence length="318" mass="37076">MFMQEPVISVIVPVYNVEKYLNRCVQSIVDQTYKNLEIILVDDGSPDHCPQMCDAWAKKDSRIQVIHKKNAGVSSARNAGLDLSKGDYIAFTDGDDWMDDSMIAYLLNNAKLFGSDVTRCSYYTAKNEASYPLDWSVEPCLLSREERITDLFKNGYLSGSVWNKLYRRKAIGGIRFKTNVAMCEDLLFNYEIYDQDIKLLITSECKYHYFIREDSAMNSKFVLSSEDYLDVKQYILEREKNNSEIYLELLKQFILSAFTVVSCAARETTDSKYFWNSREKILKYKKQILCHGSFGIRERIKTLILWIFPNLYKMIIKK</sequence>
<name>A0A9D2MHM2_9FIRM</name>
<dbReference type="Pfam" id="PF00535">
    <property type="entry name" value="Glycos_transf_2"/>
    <property type="match status" value="1"/>
</dbReference>
<dbReference type="CDD" id="cd00761">
    <property type="entry name" value="Glyco_tranf_GTA_type"/>
    <property type="match status" value="1"/>
</dbReference>
<dbReference type="InterPro" id="IPR001173">
    <property type="entry name" value="Glyco_trans_2-like"/>
</dbReference>
<dbReference type="SUPFAM" id="SSF53448">
    <property type="entry name" value="Nucleotide-diphospho-sugar transferases"/>
    <property type="match status" value="1"/>
</dbReference>
<gene>
    <name evidence="4" type="ORF">IAA37_04885</name>
</gene>
<feature type="domain" description="Glycosyltransferase 2-like" evidence="3">
    <location>
        <begin position="9"/>
        <end position="127"/>
    </location>
</feature>
<dbReference type="EMBL" id="DWXN01000010">
    <property type="protein sequence ID" value="HJB74995.1"/>
    <property type="molecule type" value="Genomic_DNA"/>
</dbReference>
<evidence type="ECO:0000313" key="4">
    <source>
        <dbReference type="EMBL" id="HJB74995.1"/>
    </source>
</evidence>
<evidence type="ECO:0000256" key="2">
    <source>
        <dbReference type="ARBA" id="ARBA00022679"/>
    </source>
</evidence>
<reference evidence="4" key="1">
    <citation type="journal article" date="2021" name="PeerJ">
        <title>Extensive microbial diversity within the chicken gut microbiome revealed by metagenomics and culture.</title>
        <authorList>
            <person name="Gilroy R."/>
            <person name="Ravi A."/>
            <person name="Getino M."/>
            <person name="Pursley I."/>
            <person name="Horton D.L."/>
            <person name="Alikhan N.F."/>
            <person name="Baker D."/>
            <person name="Gharbi K."/>
            <person name="Hall N."/>
            <person name="Watson M."/>
            <person name="Adriaenssens E.M."/>
            <person name="Foster-Nyarko E."/>
            <person name="Jarju S."/>
            <person name="Secka A."/>
            <person name="Antonio M."/>
            <person name="Oren A."/>
            <person name="Chaudhuri R.R."/>
            <person name="La Ragione R."/>
            <person name="Hildebrand F."/>
            <person name="Pallen M.J."/>
        </authorList>
    </citation>
    <scope>NUCLEOTIDE SEQUENCE</scope>
    <source>
        <strain evidence="4">CHK188-16595</strain>
    </source>
</reference>
<dbReference type="EC" id="2.4.-.-" evidence="4"/>